<protein>
    <submittedName>
        <fullName evidence="1">Uncharacterized protein</fullName>
    </submittedName>
</protein>
<name>A0A212LGF0_9HYPH</name>
<accession>A0A212LGF0</accession>
<sequence>MKDRKRRALSAGVHLEARTQRVTGRRPDRRLDHRMTSAPAHRRLVFQGRDGRSPGSRFIARTAFPVVQTSGRWQRARRSQLRGQPRLELHGEPSAFPFHLRFRRTVTKQT</sequence>
<organism evidence="1">
    <name type="scientific">uncultured Pleomorphomonas sp</name>
    <dbReference type="NCBI Taxonomy" id="442121"/>
    <lineage>
        <taxon>Bacteria</taxon>
        <taxon>Pseudomonadati</taxon>
        <taxon>Pseudomonadota</taxon>
        <taxon>Alphaproteobacteria</taxon>
        <taxon>Hyphomicrobiales</taxon>
        <taxon>Pleomorphomonadaceae</taxon>
        <taxon>Pleomorphomonas</taxon>
        <taxon>environmental samples</taxon>
    </lineage>
</organism>
<reference evidence="1" key="1">
    <citation type="submission" date="2016-08" db="EMBL/GenBank/DDBJ databases">
        <authorList>
            <person name="Seilhamer J.J."/>
        </authorList>
    </citation>
    <scope>NUCLEOTIDE SEQUENCE</scope>
    <source>
        <strain evidence="1">86</strain>
    </source>
</reference>
<dbReference type="EMBL" id="FMJD01000008">
    <property type="protein sequence ID" value="SCM76568.1"/>
    <property type="molecule type" value="Genomic_DNA"/>
</dbReference>
<evidence type="ECO:0000313" key="1">
    <source>
        <dbReference type="EMBL" id="SCM76568.1"/>
    </source>
</evidence>
<gene>
    <name evidence="1" type="ORF">KL86PLE_40373</name>
</gene>
<proteinExistence type="predicted"/>
<dbReference type="AlphaFoldDB" id="A0A212LGF0"/>